<organism evidence="18">
    <name type="scientific">Culicoides sonorensis</name>
    <name type="common">Biting midge</name>
    <dbReference type="NCBI Taxonomy" id="179676"/>
    <lineage>
        <taxon>Eukaryota</taxon>
        <taxon>Metazoa</taxon>
        <taxon>Ecdysozoa</taxon>
        <taxon>Arthropoda</taxon>
        <taxon>Hexapoda</taxon>
        <taxon>Insecta</taxon>
        <taxon>Pterygota</taxon>
        <taxon>Neoptera</taxon>
        <taxon>Endopterygota</taxon>
        <taxon>Diptera</taxon>
        <taxon>Nematocera</taxon>
        <taxon>Chironomoidea</taxon>
        <taxon>Ceratopogonidae</taxon>
        <taxon>Ceratopogoninae</taxon>
        <taxon>Culicoides</taxon>
        <taxon>Monoculicoides</taxon>
    </lineage>
</organism>
<reference evidence="18" key="1">
    <citation type="submission" date="2018-07" db="EMBL/GenBank/DDBJ databases">
        <authorList>
            <person name="Quirk P.G."/>
            <person name="Krulwich T.A."/>
        </authorList>
    </citation>
    <scope>NUCLEOTIDE SEQUENCE</scope>
</reference>
<dbReference type="Pfam" id="PF02769">
    <property type="entry name" value="AIRS_C"/>
    <property type="match status" value="2"/>
</dbReference>
<dbReference type="Gene3D" id="3.40.50.880">
    <property type="match status" value="1"/>
</dbReference>
<evidence type="ECO:0000256" key="7">
    <source>
        <dbReference type="ARBA" id="ARBA00022755"/>
    </source>
</evidence>
<dbReference type="CDD" id="cd02204">
    <property type="entry name" value="PurL_repeat2"/>
    <property type="match status" value="1"/>
</dbReference>
<accession>A0A336MBE0</accession>
<dbReference type="InterPro" id="IPR055181">
    <property type="entry name" value="FGAR-AT_PurM_N-like"/>
</dbReference>
<dbReference type="PANTHER" id="PTHR10099">
    <property type="entry name" value="PHOSPHORIBOSYLFORMYLGLYCINAMIDINE SYNTHASE"/>
    <property type="match status" value="1"/>
</dbReference>
<name>A0A336MBE0_CULSO</name>
<sequence>MGIVRFYSLNAFNDAKFKAILENLKKNYPSISGLSTEVCYHIETCKGSKLTENDEKVLRWILKEPQMEDSLTKESQLQSTDDDTQMLIEIGPRFNFSTADSTNSVSICHSAHITCVTRVEKSIRYLVSFTNALHNSAAQHLNDGIVALLSDRMTQCQYTEKNMPRESFNEQLPKKNLNESDWFFVPVLSEGRSALEKVNNELGLAFDNWDLDYYTNLFQNTLKRDPTSVELFDFAQSNSEHSRHWFFRGKMIVDGVEQEKSLIRMIIDTQEHTNLNNTIKFSDNSSAIKGFTHKTLVPGSFMGPGKVDVKEVESDLIFTAETHNMPTAVAPFSGATTGTGGRIRDVQGVGRGGLTIAGTAGYCVGSLNIPGYDLPDDLKSVEYPPSFEKPLKIIIEASNGASDYGNKFGEPVLSGFAISYGIINAEGKRDEYVKPIMFSGGLGTMLSSQVNKNDPQKGMLLAKIGGPVYRIGVGGGAASSVEVQGDNSSELDFNAVQRGDAEMENKLNRVVRACIELGDKNPIQAIHDQGAGGNGNVLKELVEPGYAGAVIFTKEFQLGDPTITALELWGAEYQENNAILCKPEDRKVLEEICARERCPISFVGFVTGEGFVTLIEGPTDAEKYAKRENRESWGDLPFDMHLKEVLGEMPKKEFQLNHTEQTFKPLELPAFGDTYNEALLNVLSLMTVGSKRFLTNKVDRCVTGLVAQQQCVGPLHTPLADCAITAVSHFTHQGIATSIGTQPIKGILSAAAGARMSVAEALSNLVFAGITELPDVKCSGNWMWAAKLPGEGAKLFDACKAMCDVMKVLQIAVDGGKDSLSMAARIKDETIKSPGTLVISTYAPCPDVRVKITPDLKSPQNFKKGELVWVNIESKFRLGGSALAQAFKQQGNDTPDIENPMILRNAFNATQNLLKDGNLLAGHDISDGGLVTCLIEMAIAGLCGIEVDLTSAMNSFEDSAFNGKDPVLQVLFAEEAGWVLETDTENLEEVLEEFKKKNVPAYHIGRSIGLGLNSQIQIKSNGRMLIDIDALSAYKQWERTSYELEKLQMNPECAEEEYTSLDFRSGPKYACTFNPDQEIIYKQMSSPIVVACIREEGTNGDREMIASLITAKFEVHDVTMQDLLQGKTTLDRYRGVIFPGGFSYADTLGSAKGWAASVMCNEKIASQFRHFKSRKDTFSLGVCNGCQLMSLIGWVGEDLDECDDIKKTNGVSEMNGHHSELDLIKDVPNVALLHNKSGRFECRWSCVKIPKSNAIMLKRMEGSVLGCWIAHGEGRFSFKSSDVLAKLKKSDLVTLQYVDDYQQPTEVYPMNPNGSVEGIAGICSADGRHLAMMPHPERCTQMWQWPYVTNNFNFEKCPWQFMFDEAYLWCCDNQDV</sequence>
<dbReference type="SUPFAM" id="SSF55326">
    <property type="entry name" value="PurM N-terminal domain-like"/>
    <property type="match status" value="2"/>
</dbReference>
<feature type="domain" description="Phosphoribosylformylglycinamidine synthase linker" evidence="15">
    <location>
        <begin position="195"/>
        <end position="244"/>
    </location>
</feature>
<dbReference type="SUPFAM" id="SSF52317">
    <property type="entry name" value="Class I glutamine amidotransferase-like"/>
    <property type="match status" value="1"/>
</dbReference>
<dbReference type="PROSITE" id="PS51273">
    <property type="entry name" value="GATASE_TYPE_1"/>
    <property type="match status" value="1"/>
</dbReference>
<evidence type="ECO:0000256" key="2">
    <source>
        <dbReference type="ARBA" id="ARBA00008608"/>
    </source>
</evidence>
<dbReference type="EC" id="6.3.5.3" evidence="3"/>
<dbReference type="FunFam" id="3.90.650.10:FF:000008">
    <property type="entry name" value="Phosphoribosylformylglycinamidine synthase"/>
    <property type="match status" value="1"/>
</dbReference>
<dbReference type="SUPFAM" id="SSF109736">
    <property type="entry name" value="FGAM synthase PurL, linker domain"/>
    <property type="match status" value="1"/>
</dbReference>
<evidence type="ECO:0000256" key="11">
    <source>
        <dbReference type="ARBA" id="ARBA00029823"/>
    </source>
</evidence>
<proteinExistence type="inferred from homology"/>
<dbReference type="FunFam" id="3.30.1330.10:FF:000007">
    <property type="entry name" value="Phosphoribosylformylglycinamidine synthase, putative"/>
    <property type="match status" value="1"/>
</dbReference>
<dbReference type="GO" id="GO:0004642">
    <property type="term" value="F:phosphoribosylformylglycinamidine synthase activity"/>
    <property type="evidence" value="ECO:0007669"/>
    <property type="project" value="UniProtKB-EC"/>
</dbReference>
<evidence type="ECO:0000256" key="9">
    <source>
        <dbReference type="ARBA" id="ARBA00022842"/>
    </source>
</evidence>
<keyword evidence="7" id="KW-0658">Purine biosynthesis</keyword>
<dbReference type="Gene3D" id="3.90.650.10">
    <property type="entry name" value="PurM-like C-terminal domain"/>
    <property type="match status" value="2"/>
</dbReference>
<dbReference type="InterPro" id="IPR040707">
    <property type="entry name" value="FGAR-AT_N"/>
</dbReference>
<evidence type="ECO:0000256" key="6">
    <source>
        <dbReference type="ARBA" id="ARBA00022741"/>
    </source>
</evidence>
<dbReference type="GO" id="GO:0005737">
    <property type="term" value="C:cytoplasm"/>
    <property type="evidence" value="ECO:0007669"/>
    <property type="project" value="TreeGrafter"/>
</dbReference>
<evidence type="ECO:0000256" key="4">
    <source>
        <dbReference type="ARBA" id="ARBA00022598"/>
    </source>
</evidence>
<gene>
    <name evidence="18" type="primary">CSON013137</name>
</gene>
<dbReference type="InterPro" id="IPR010918">
    <property type="entry name" value="PurM-like_C_dom"/>
</dbReference>
<dbReference type="GO" id="GO:0005524">
    <property type="term" value="F:ATP binding"/>
    <property type="evidence" value="ECO:0007669"/>
    <property type="project" value="UniProtKB-KW"/>
</dbReference>
<keyword evidence="5" id="KW-0479">Metal-binding</keyword>
<evidence type="ECO:0000256" key="3">
    <source>
        <dbReference type="ARBA" id="ARBA00012747"/>
    </source>
</evidence>
<dbReference type="GO" id="GO:0006189">
    <property type="term" value="P:'de novo' IMP biosynthetic process"/>
    <property type="evidence" value="ECO:0007669"/>
    <property type="project" value="UniProtKB-UniPathway"/>
</dbReference>
<dbReference type="Pfam" id="PF13507">
    <property type="entry name" value="GATase_5"/>
    <property type="match status" value="1"/>
</dbReference>
<dbReference type="InterPro" id="IPR036921">
    <property type="entry name" value="PurM-like_N_sf"/>
</dbReference>
<evidence type="ECO:0000256" key="13">
    <source>
        <dbReference type="ARBA" id="ARBA00071729"/>
    </source>
</evidence>
<dbReference type="Pfam" id="PF18076">
    <property type="entry name" value="FGAR-AT_N"/>
    <property type="match status" value="1"/>
</dbReference>
<dbReference type="HAMAP" id="MF_00419">
    <property type="entry name" value="PurL_1"/>
    <property type="match status" value="1"/>
</dbReference>
<keyword evidence="9" id="KW-0460">Magnesium</keyword>
<dbReference type="Gene3D" id="3.30.1330.10">
    <property type="entry name" value="PurM-like, N-terminal domain"/>
    <property type="match status" value="2"/>
</dbReference>
<feature type="domain" description="FGAR-AT PurM N-terminal-like" evidence="17">
    <location>
        <begin position="690"/>
        <end position="844"/>
    </location>
</feature>
<evidence type="ECO:0000259" key="15">
    <source>
        <dbReference type="Pfam" id="PF18072"/>
    </source>
</evidence>
<dbReference type="FunFam" id="3.30.1330.10:FF:000026">
    <property type="entry name" value="phosphoribosylformylglycinamidine synthase"/>
    <property type="match status" value="1"/>
</dbReference>
<feature type="domain" description="PurM-like C-terminal" evidence="14">
    <location>
        <begin position="457"/>
        <end position="612"/>
    </location>
</feature>
<dbReference type="NCBIfam" id="TIGR01735">
    <property type="entry name" value="FGAM_synt"/>
    <property type="match status" value="1"/>
</dbReference>
<evidence type="ECO:0000259" key="16">
    <source>
        <dbReference type="Pfam" id="PF18076"/>
    </source>
</evidence>
<evidence type="ECO:0000256" key="10">
    <source>
        <dbReference type="ARBA" id="ARBA00022962"/>
    </source>
</evidence>
<evidence type="ECO:0000259" key="17">
    <source>
        <dbReference type="Pfam" id="PF22689"/>
    </source>
</evidence>
<dbReference type="Gene3D" id="1.10.8.750">
    <property type="entry name" value="Phosphoribosylformylglycinamidine synthase, linker domain"/>
    <property type="match status" value="1"/>
</dbReference>
<dbReference type="OMA" id="LSANWMW"/>
<keyword evidence="8" id="KW-0067">ATP-binding</keyword>
<dbReference type="InterPro" id="IPR010073">
    <property type="entry name" value="PurL_large"/>
</dbReference>
<feature type="domain" description="PurM-like C-terminal" evidence="14">
    <location>
        <begin position="877"/>
        <end position="1008"/>
    </location>
</feature>
<dbReference type="PANTHER" id="PTHR10099:SF1">
    <property type="entry name" value="PHOSPHORIBOSYLFORMYLGLYCINAMIDINE SYNTHASE"/>
    <property type="match status" value="1"/>
</dbReference>
<dbReference type="CDD" id="cd02203">
    <property type="entry name" value="PurL_repeat1"/>
    <property type="match status" value="1"/>
</dbReference>
<keyword evidence="6" id="KW-0547">Nucleotide-binding</keyword>
<dbReference type="Pfam" id="PF18072">
    <property type="entry name" value="FGAR-AT_linker"/>
    <property type="match status" value="1"/>
</dbReference>
<dbReference type="InterPro" id="IPR041609">
    <property type="entry name" value="PurL_linker"/>
</dbReference>
<evidence type="ECO:0000313" key="18">
    <source>
        <dbReference type="EMBL" id="SSX26123.1"/>
    </source>
</evidence>
<keyword evidence="4" id="KW-0436">Ligase</keyword>
<dbReference type="SUPFAM" id="SSF56042">
    <property type="entry name" value="PurM C-terminal domain-like"/>
    <property type="match status" value="2"/>
</dbReference>
<dbReference type="UniPathway" id="UPA00074">
    <property type="reaction ID" value="UER00128"/>
</dbReference>
<dbReference type="Pfam" id="PF22689">
    <property type="entry name" value="FGAR-AT_PurM_N-like"/>
    <property type="match status" value="1"/>
</dbReference>
<dbReference type="GO" id="GO:0046872">
    <property type="term" value="F:metal ion binding"/>
    <property type="evidence" value="ECO:0007669"/>
    <property type="project" value="UniProtKB-KW"/>
</dbReference>
<feature type="domain" description="Phosphoribosylformylglycinamidine synthase N-terminal" evidence="16">
    <location>
        <begin position="38"/>
        <end position="168"/>
    </location>
</feature>
<dbReference type="NCBIfam" id="NF003672">
    <property type="entry name" value="PRK05297.1"/>
    <property type="match status" value="1"/>
</dbReference>
<dbReference type="SMART" id="SM01211">
    <property type="entry name" value="GATase_5"/>
    <property type="match status" value="1"/>
</dbReference>
<evidence type="ECO:0000256" key="8">
    <source>
        <dbReference type="ARBA" id="ARBA00022840"/>
    </source>
</evidence>
<dbReference type="InterPro" id="IPR036676">
    <property type="entry name" value="PurM-like_C_sf"/>
</dbReference>
<comment type="pathway">
    <text evidence="1">Purine metabolism; IMP biosynthesis via de novo pathway; 5-amino-1-(5-phospho-D-ribosyl)imidazole from N(2)-formyl-N(1)-(5-phospho-D-ribosyl)glycinamide: step 1/2.</text>
</comment>
<evidence type="ECO:0000256" key="12">
    <source>
        <dbReference type="ARBA" id="ARBA00032632"/>
    </source>
</evidence>
<keyword evidence="10" id="KW-0315">Glutamine amidotransferase</keyword>
<evidence type="ECO:0000259" key="14">
    <source>
        <dbReference type="Pfam" id="PF02769"/>
    </source>
</evidence>
<dbReference type="FunFam" id="1.10.8.750:FF:000001">
    <property type="entry name" value="Putative phosphoribosylformylglycinamidine synthase"/>
    <property type="match status" value="1"/>
</dbReference>
<evidence type="ECO:0000256" key="1">
    <source>
        <dbReference type="ARBA" id="ARBA00004920"/>
    </source>
</evidence>
<dbReference type="InterPro" id="IPR036604">
    <property type="entry name" value="PurS-like_sf"/>
</dbReference>
<protein>
    <recommendedName>
        <fullName evidence="13">Phosphoribosylformylglycinamidine synthase</fullName>
        <ecNumber evidence="3">6.3.5.3</ecNumber>
    </recommendedName>
    <alternativeName>
        <fullName evidence="12">Formylglycinamide ribonucleotide amidotransferase</fullName>
    </alternativeName>
    <alternativeName>
        <fullName evidence="11">Formylglycinamide ribotide amidotransferase</fullName>
    </alternativeName>
</protein>
<dbReference type="EMBL" id="UFQT01000651">
    <property type="protein sequence ID" value="SSX26123.1"/>
    <property type="molecule type" value="Genomic_DNA"/>
</dbReference>
<evidence type="ECO:0000256" key="5">
    <source>
        <dbReference type="ARBA" id="ARBA00022723"/>
    </source>
</evidence>
<dbReference type="VEuPathDB" id="VectorBase:CSON013137"/>
<dbReference type="InterPro" id="IPR029062">
    <property type="entry name" value="Class_I_gatase-like"/>
</dbReference>
<dbReference type="CDD" id="cd01740">
    <property type="entry name" value="GATase1_FGAR_AT"/>
    <property type="match status" value="1"/>
</dbReference>
<dbReference type="SUPFAM" id="SSF82697">
    <property type="entry name" value="PurS-like"/>
    <property type="match status" value="1"/>
</dbReference>
<comment type="similarity">
    <text evidence="2">In the N-terminal section; belongs to the FGAMS family.</text>
</comment>